<gene>
    <name evidence="2" type="ORF">RDB_LOCUS7017</name>
</gene>
<name>A0A8H3AG06_9AGAM</name>
<sequence length="424" mass="48937">MSNRHRRVEEEEEEERRTSQQHGATDNDPQGHQGRRRKRPRAELQNDLDEARRQAFESAEAETRLKQQVTEQEAEIRRLRQLQRQEAGRGETHSPTAGAGAGEQSPSDADIEAARAVGRRCALLHTPWLQGNSLFQSDVVNEFKSIISDTEAERSAISDEDQSTPEREWPDSALDFWRTDRFSVAGPVDIVRELMAHMDLKLAKRWLEPWFRKELKFRTGHRKIRSDTVLQIANHRGVIFGMSDDLFGQRGHERKRLAGAKDLLDGDKYLWEKSDDSNKTEFERFFRSHCLLQSTKLLLLGPSSVNEEQRSTQAGMSRADQYELKHITPSILSFIAISVHFVLSGDKAFDKVTPTANYVELYEANLRLLKAHRQRRRREYNEMIATYNQAIFPDFCKSNNEEEPEMAGMTSGRKSFYEKLLCSD</sequence>
<comment type="caution">
    <text evidence="2">The sequence shown here is derived from an EMBL/GenBank/DDBJ whole genome shotgun (WGS) entry which is preliminary data.</text>
</comment>
<feature type="compositionally biased region" description="Polar residues" evidence="1">
    <location>
        <begin position="20"/>
        <end position="30"/>
    </location>
</feature>
<feature type="non-terminal residue" evidence="2">
    <location>
        <position position="1"/>
    </location>
</feature>
<dbReference type="Pfam" id="PF20414">
    <property type="entry name" value="DUF6698"/>
    <property type="match status" value="1"/>
</dbReference>
<evidence type="ECO:0000256" key="1">
    <source>
        <dbReference type="SAM" id="MobiDB-lite"/>
    </source>
</evidence>
<evidence type="ECO:0000313" key="3">
    <source>
        <dbReference type="Proteomes" id="UP000663853"/>
    </source>
</evidence>
<feature type="region of interest" description="Disordered" evidence="1">
    <location>
        <begin position="1"/>
        <end position="109"/>
    </location>
</feature>
<dbReference type="AlphaFoldDB" id="A0A8H3AG06"/>
<dbReference type="Proteomes" id="UP000663853">
    <property type="component" value="Unassembled WGS sequence"/>
</dbReference>
<accession>A0A8H3AG06</accession>
<evidence type="ECO:0000313" key="2">
    <source>
        <dbReference type="EMBL" id="CAE6416334.1"/>
    </source>
</evidence>
<organism evidence="2 3">
    <name type="scientific">Rhizoctonia solani</name>
    <dbReference type="NCBI Taxonomy" id="456999"/>
    <lineage>
        <taxon>Eukaryota</taxon>
        <taxon>Fungi</taxon>
        <taxon>Dikarya</taxon>
        <taxon>Basidiomycota</taxon>
        <taxon>Agaricomycotina</taxon>
        <taxon>Agaricomycetes</taxon>
        <taxon>Cantharellales</taxon>
        <taxon>Ceratobasidiaceae</taxon>
        <taxon>Rhizoctonia</taxon>
    </lineage>
</organism>
<dbReference type="EMBL" id="CAJMXA010000105">
    <property type="protein sequence ID" value="CAE6416334.1"/>
    <property type="molecule type" value="Genomic_DNA"/>
</dbReference>
<proteinExistence type="predicted"/>
<dbReference type="InterPro" id="IPR046521">
    <property type="entry name" value="DUF6698"/>
</dbReference>
<feature type="compositionally biased region" description="Basic and acidic residues" evidence="1">
    <location>
        <begin position="41"/>
        <end position="65"/>
    </location>
</feature>
<protein>
    <submittedName>
        <fullName evidence="2">Uncharacterized protein</fullName>
    </submittedName>
</protein>
<reference evidence="2" key="1">
    <citation type="submission" date="2021-01" db="EMBL/GenBank/DDBJ databases">
        <authorList>
            <person name="Kaushik A."/>
        </authorList>
    </citation>
    <scope>NUCLEOTIDE SEQUENCE</scope>
    <source>
        <strain evidence="2">AG6-10EEA</strain>
    </source>
</reference>